<keyword evidence="2" id="KW-1185">Reference proteome</keyword>
<dbReference type="RefSeq" id="WP_198061430.1">
    <property type="nucleotide sequence ID" value="NZ_CP065856.1"/>
</dbReference>
<accession>A0A7T3FXN4</accession>
<name>A0A7T3FXN4_9EURY</name>
<dbReference type="AlphaFoldDB" id="A0A7T3FXN4"/>
<evidence type="ECO:0000313" key="2">
    <source>
        <dbReference type="Proteomes" id="UP000595001"/>
    </source>
</evidence>
<dbReference type="GeneID" id="60590462"/>
<sequence length="67" mass="7467">MGDRNPGDAAHFLEIDETGEARLKSWTDEYVFDLEALWTDGDAVAFRAAGVDGAKRLDARKLTERPE</sequence>
<dbReference type="EMBL" id="CP065856">
    <property type="protein sequence ID" value="QPV62631.1"/>
    <property type="molecule type" value="Genomic_DNA"/>
</dbReference>
<dbReference type="Proteomes" id="UP000595001">
    <property type="component" value="Chromosome"/>
</dbReference>
<proteinExistence type="predicted"/>
<dbReference type="KEGG" id="hlt:I7X12_18175"/>
<organism evidence="1 2">
    <name type="scientific">Halosimplex litoreum</name>
    <dbReference type="NCBI Taxonomy" id="1198301"/>
    <lineage>
        <taxon>Archaea</taxon>
        <taxon>Methanobacteriati</taxon>
        <taxon>Methanobacteriota</taxon>
        <taxon>Stenosarchaea group</taxon>
        <taxon>Halobacteria</taxon>
        <taxon>Halobacteriales</taxon>
        <taxon>Haloarculaceae</taxon>
        <taxon>Halosimplex</taxon>
    </lineage>
</organism>
<gene>
    <name evidence="1" type="ORF">I7X12_18175</name>
</gene>
<reference evidence="1 2" key="1">
    <citation type="submission" date="2020-12" db="EMBL/GenBank/DDBJ databases">
        <title>Halosimplex halophilum sp. nov. and Halosimplex salinum sp. nov., two new members of the genus Halosimplex.</title>
        <authorList>
            <person name="Cui H.L."/>
        </authorList>
    </citation>
    <scope>NUCLEOTIDE SEQUENCE [LARGE SCALE GENOMIC DNA]</scope>
    <source>
        <strain evidence="1 2">YGH94</strain>
    </source>
</reference>
<protein>
    <submittedName>
        <fullName evidence="1">Uncharacterized protein</fullName>
    </submittedName>
</protein>
<evidence type="ECO:0000313" key="1">
    <source>
        <dbReference type="EMBL" id="QPV62631.1"/>
    </source>
</evidence>